<evidence type="ECO:0000313" key="2">
    <source>
        <dbReference type="EMBL" id="PWF22145.1"/>
    </source>
</evidence>
<name>A0A2V1JVL4_9BURK</name>
<dbReference type="AlphaFoldDB" id="A0A2V1JVL4"/>
<feature type="chain" id="PRO_5016103449" evidence="1">
    <location>
        <begin position="20"/>
        <end position="401"/>
    </location>
</feature>
<keyword evidence="3" id="KW-1185">Reference proteome</keyword>
<evidence type="ECO:0000313" key="3">
    <source>
        <dbReference type="Proteomes" id="UP000245212"/>
    </source>
</evidence>
<reference evidence="3" key="1">
    <citation type="submission" date="2018-05" db="EMBL/GenBank/DDBJ databases">
        <authorList>
            <person name="Li Y."/>
        </authorList>
    </citation>
    <scope>NUCLEOTIDE SEQUENCE [LARGE SCALE GENOMIC DNA]</scope>
    <source>
        <strain evidence="3">3d-2-2</strain>
    </source>
</reference>
<sequence length="401" mass="45192">MCFRRSCVPVIGTLMSPLAAILPQTQGGDCLQAGIAYINPVPEHCRLAIRFQFSFVEGKTTMHPVVSRTVRLMVACAALAWTQAQADTVVLSNGDRLTGRVLLMDAGKLVLETGYAGEVTIKWDQVAQLETDDPMALRMPGLPVDYEARLEPTDEPGMAQSVEGWKKYEVALGDIERIVRPHPLLGDWSLDGSFDLAGNITRAANDTKDMLFALDTQARHGWWRHNLKLDYARKEQDDVVRTHNYGGRYALDRFLSEKMFVQGRVRYNKDYIENLTHQTQFGVGPGYQFWDNELGAFSLSGLLAHTRYRYRNDGDAEFQALGVGWNYTRYFGGRQWQLFTNGDAYRPLGNDANYSLNAELGMRYNVTNWASLYTKVSQHTVSGAVEDLNETRYSMGLGVTW</sequence>
<keyword evidence="1" id="KW-0732">Signal</keyword>
<proteinExistence type="predicted"/>
<gene>
    <name evidence="2" type="ORF">DD235_12235</name>
</gene>
<accession>A0A2V1JVL4</accession>
<feature type="signal peptide" evidence="1">
    <location>
        <begin position="1"/>
        <end position="19"/>
    </location>
</feature>
<dbReference type="InterPro" id="IPR007433">
    <property type="entry name" value="DUF481"/>
</dbReference>
<dbReference type="Pfam" id="PF04338">
    <property type="entry name" value="DUF481"/>
    <property type="match status" value="1"/>
</dbReference>
<organism evidence="2 3">
    <name type="scientific">Corticimicrobacter populi</name>
    <dbReference type="NCBI Taxonomy" id="2175229"/>
    <lineage>
        <taxon>Bacteria</taxon>
        <taxon>Pseudomonadati</taxon>
        <taxon>Pseudomonadota</taxon>
        <taxon>Betaproteobacteria</taxon>
        <taxon>Burkholderiales</taxon>
        <taxon>Alcaligenaceae</taxon>
        <taxon>Corticimicrobacter</taxon>
    </lineage>
</organism>
<evidence type="ECO:0000256" key="1">
    <source>
        <dbReference type="SAM" id="SignalP"/>
    </source>
</evidence>
<protein>
    <submittedName>
        <fullName evidence="2">DUF481 domain-containing protein</fullName>
    </submittedName>
</protein>
<dbReference type="Proteomes" id="UP000245212">
    <property type="component" value="Unassembled WGS sequence"/>
</dbReference>
<comment type="caution">
    <text evidence="2">The sequence shown here is derived from an EMBL/GenBank/DDBJ whole genome shotgun (WGS) entry which is preliminary data.</text>
</comment>
<dbReference type="EMBL" id="QETA01000005">
    <property type="protein sequence ID" value="PWF22145.1"/>
    <property type="molecule type" value="Genomic_DNA"/>
</dbReference>